<comment type="subcellular location">
    <subcellularLocation>
        <location evidence="1">Cell membrane</location>
        <topology evidence="1">Multi-pass membrane protein</topology>
    </subcellularLocation>
</comment>
<feature type="transmembrane region" description="Helical" evidence="8">
    <location>
        <begin position="199"/>
        <end position="216"/>
    </location>
</feature>
<feature type="transmembrane region" description="Helical" evidence="8">
    <location>
        <begin position="300"/>
        <end position="318"/>
    </location>
</feature>
<feature type="transmembrane region" description="Helical" evidence="8">
    <location>
        <begin position="80"/>
        <end position="98"/>
    </location>
</feature>
<name>A0A285NPN5_9AQUI</name>
<evidence type="ECO:0000256" key="8">
    <source>
        <dbReference type="SAM" id="Phobius"/>
    </source>
</evidence>
<dbReference type="AlphaFoldDB" id="A0A285NPN5"/>
<dbReference type="Proteomes" id="UP000218627">
    <property type="component" value="Unassembled WGS sequence"/>
</dbReference>
<keyword evidence="11" id="KW-1185">Reference proteome</keyword>
<evidence type="ECO:0000256" key="5">
    <source>
        <dbReference type="ARBA" id="ARBA00022692"/>
    </source>
</evidence>
<feature type="transmembrane region" description="Helical" evidence="8">
    <location>
        <begin position="129"/>
        <end position="145"/>
    </location>
</feature>
<accession>A0A285NPN5</accession>
<dbReference type="GO" id="GO:0010041">
    <property type="term" value="P:response to iron(III) ion"/>
    <property type="evidence" value="ECO:0007669"/>
    <property type="project" value="TreeGrafter"/>
</dbReference>
<dbReference type="RefSeq" id="WP_096600269.1">
    <property type="nucleotide sequence ID" value="NZ_OBEN01000001.1"/>
</dbReference>
<dbReference type="GO" id="GO:0009103">
    <property type="term" value="P:lipopolysaccharide biosynthetic process"/>
    <property type="evidence" value="ECO:0007669"/>
    <property type="project" value="UniProtKB-ARBA"/>
</dbReference>
<reference evidence="11" key="1">
    <citation type="submission" date="2017-09" db="EMBL/GenBank/DDBJ databases">
        <authorList>
            <person name="Varghese N."/>
            <person name="Submissions S."/>
        </authorList>
    </citation>
    <scope>NUCLEOTIDE SEQUENCE [LARGE SCALE GENOMIC DNA]</scope>
    <source>
        <strain evidence="11">DSM 2913</strain>
    </source>
</reference>
<dbReference type="Pfam" id="PF02366">
    <property type="entry name" value="PMT"/>
    <property type="match status" value="1"/>
</dbReference>
<sequence>MLYLLLLITLVSYFFRLGSPQVWMPNESFYADASKNMIHTGNFITPYYNGELRLEKPPVTYWIISLGYYLFGINEFGLRFFHAVLGLLTGLITFLLAWEVLKDLKVSLLSALILLSSFQFFANSRYASPEIPFTFFITLSLYLWLKAYKKDSVFFMVPAFLSSSLAIMTKGPAGFVIPAGIVFIYLLFENPKELLKKRYYLLTLPFLPLGLWWHFYELFAHKEEFLKVFYQENIKRIHQGTDPFYFYLLDTLISFLPYSFLVFFAFFWSILKLRRELSFFIVWFLFVFTVFSIVKSKIPVYVLPAYPAMSVLTASFLLNTSWKKLTLGSSLFLTILLSLTIVIAVFYFSLNKFFLLLAFLPLLMLPKSYILSPLVGGIAFLVFVNAGLVEYLEKFRHYREVGNYIKALDPKGSLKVYELGYFHHNLPFYTDRKVLKDKKPDGSSIVIFRMGSFDDCKPLRVWKLYTSSESRLLVFLLDTKRGKRFEDFGVCVYN</sequence>
<keyword evidence="3" id="KW-0328">Glycosyltransferase</keyword>
<feature type="transmembrane region" description="Helical" evidence="8">
    <location>
        <begin position="277"/>
        <end position="294"/>
    </location>
</feature>
<keyword evidence="6 8" id="KW-1133">Transmembrane helix</keyword>
<evidence type="ECO:0000256" key="6">
    <source>
        <dbReference type="ARBA" id="ARBA00022989"/>
    </source>
</evidence>
<feature type="domain" description="ArnT-like N-terminal" evidence="9">
    <location>
        <begin position="12"/>
        <end position="216"/>
    </location>
</feature>
<evidence type="ECO:0000256" key="2">
    <source>
        <dbReference type="ARBA" id="ARBA00022475"/>
    </source>
</evidence>
<dbReference type="GO" id="GO:0006493">
    <property type="term" value="P:protein O-linked glycosylation"/>
    <property type="evidence" value="ECO:0007669"/>
    <property type="project" value="InterPro"/>
</dbReference>
<dbReference type="GO" id="GO:0000030">
    <property type="term" value="F:mannosyltransferase activity"/>
    <property type="evidence" value="ECO:0007669"/>
    <property type="project" value="InterPro"/>
</dbReference>
<dbReference type="PANTHER" id="PTHR33908:SF3">
    <property type="entry name" value="UNDECAPRENYL PHOSPHATE-ALPHA-4-AMINO-4-DEOXY-L-ARABINOSE ARABINOSYL TRANSFERASE"/>
    <property type="match status" value="1"/>
</dbReference>
<feature type="transmembrane region" description="Helical" evidence="8">
    <location>
        <begin position="330"/>
        <end position="350"/>
    </location>
</feature>
<dbReference type="GO" id="GO:0016763">
    <property type="term" value="F:pentosyltransferase activity"/>
    <property type="evidence" value="ECO:0007669"/>
    <property type="project" value="TreeGrafter"/>
</dbReference>
<organism evidence="10 11">
    <name type="scientific">Hydrogenobacter hydrogenophilus</name>
    <dbReference type="NCBI Taxonomy" id="35835"/>
    <lineage>
        <taxon>Bacteria</taxon>
        <taxon>Pseudomonadati</taxon>
        <taxon>Aquificota</taxon>
        <taxon>Aquificia</taxon>
        <taxon>Aquificales</taxon>
        <taxon>Aquificaceae</taxon>
        <taxon>Hydrogenobacter</taxon>
    </lineage>
</organism>
<dbReference type="OrthoDB" id="9775035at2"/>
<evidence type="ECO:0000259" key="9">
    <source>
        <dbReference type="Pfam" id="PF02366"/>
    </source>
</evidence>
<dbReference type="GO" id="GO:0005886">
    <property type="term" value="C:plasma membrane"/>
    <property type="evidence" value="ECO:0007669"/>
    <property type="project" value="UniProtKB-SubCell"/>
</dbReference>
<keyword evidence="4 10" id="KW-0808">Transferase</keyword>
<evidence type="ECO:0000313" key="11">
    <source>
        <dbReference type="Proteomes" id="UP000218627"/>
    </source>
</evidence>
<evidence type="ECO:0000256" key="3">
    <source>
        <dbReference type="ARBA" id="ARBA00022676"/>
    </source>
</evidence>
<protein>
    <submittedName>
        <fullName evidence="10">4-amino-4-deoxy-L-arabinose transferase</fullName>
    </submittedName>
</protein>
<dbReference type="EMBL" id="OBEN01000001">
    <property type="protein sequence ID" value="SNZ11490.1"/>
    <property type="molecule type" value="Genomic_DNA"/>
</dbReference>
<keyword evidence="2" id="KW-1003">Cell membrane</keyword>
<evidence type="ECO:0000313" key="10">
    <source>
        <dbReference type="EMBL" id="SNZ11490.1"/>
    </source>
</evidence>
<dbReference type="InterPro" id="IPR050297">
    <property type="entry name" value="LipidA_mod_glycosyltrf_83"/>
</dbReference>
<evidence type="ECO:0000256" key="7">
    <source>
        <dbReference type="ARBA" id="ARBA00023136"/>
    </source>
</evidence>
<feature type="transmembrane region" description="Helical" evidence="8">
    <location>
        <begin position="165"/>
        <end position="187"/>
    </location>
</feature>
<keyword evidence="7 8" id="KW-0472">Membrane</keyword>
<proteinExistence type="predicted"/>
<feature type="transmembrane region" description="Helical" evidence="8">
    <location>
        <begin position="370"/>
        <end position="389"/>
    </location>
</feature>
<dbReference type="PANTHER" id="PTHR33908">
    <property type="entry name" value="MANNOSYLTRANSFERASE YKCB-RELATED"/>
    <property type="match status" value="1"/>
</dbReference>
<evidence type="ECO:0000256" key="4">
    <source>
        <dbReference type="ARBA" id="ARBA00022679"/>
    </source>
</evidence>
<gene>
    <name evidence="10" type="ORF">SAMN06265353_0252</name>
</gene>
<dbReference type="InterPro" id="IPR003342">
    <property type="entry name" value="ArnT-like_N"/>
</dbReference>
<keyword evidence="5 8" id="KW-0812">Transmembrane</keyword>
<evidence type="ECO:0000256" key="1">
    <source>
        <dbReference type="ARBA" id="ARBA00004651"/>
    </source>
</evidence>
<feature type="transmembrane region" description="Helical" evidence="8">
    <location>
        <begin position="244"/>
        <end position="270"/>
    </location>
</feature>